<protein>
    <submittedName>
        <fullName evidence="3">Uncharacterized protein</fullName>
    </submittedName>
</protein>
<keyword evidence="2" id="KW-1133">Transmembrane helix</keyword>
<sequence>MKMFDHQSPNRQEWLHTQQAPRVTTSDLARQSNFEKSTIVRVVVVVVLLIIAVDLAQEVPYEAQPSSPTEAQPAARHLTA</sequence>
<evidence type="ECO:0000313" key="4">
    <source>
        <dbReference type="Proteomes" id="UP001056386"/>
    </source>
</evidence>
<keyword evidence="4" id="KW-1185">Reference proteome</keyword>
<feature type="region of interest" description="Disordered" evidence="1">
    <location>
        <begin position="61"/>
        <end position="80"/>
    </location>
</feature>
<organism evidence="3 4">
    <name type="scientific">Burkholderia glumae</name>
    <name type="common">Pseudomonas glumae</name>
    <dbReference type="NCBI Taxonomy" id="337"/>
    <lineage>
        <taxon>Bacteria</taxon>
        <taxon>Pseudomonadati</taxon>
        <taxon>Pseudomonadota</taxon>
        <taxon>Betaproteobacteria</taxon>
        <taxon>Burkholderiales</taxon>
        <taxon>Burkholderiaceae</taxon>
        <taxon>Burkholderia</taxon>
    </lineage>
</organism>
<proteinExistence type="predicted"/>
<dbReference type="Proteomes" id="UP001056386">
    <property type="component" value="Chromosome 1"/>
</dbReference>
<feature type="transmembrane region" description="Helical" evidence="2">
    <location>
        <begin position="38"/>
        <end position="56"/>
    </location>
</feature>
<gene>
    <name evidence="3" type="ORF">NFI99_27720</name>
</gene>
<evidence type="ECO:0000256" key="2">
    <source>
        <dbReference type="SAM" id="Phobius"/>
    </source>
</evidence>
<keyword evidence="2" id="KW-0812">Transmembrane</keyword>
<feature type="compositionally biased region" description="Polar residues" evidence="1">
    <location>
        <begin position="7"/>
        <end position="29"/>
    </location>
</feature>
<name>A0ABY5BFS6_BURGL</name>
<dbReference type="RefSeq" id="WP_252836803.1">
    <property type="nucleotide sequence ID" value="NZ_CP099587.1"/>
</dbReference>
<keyword evidence="2" id="KW-0472">Membrane</keyword>
<evidence type="ECO:0000313" key="3">
    <source>
        <dbReference type="EMBL" id="USS45370.1"/>
    </source>
</evidence>
<reference evidence="3" key="1">
    <citation type="submission" date="2022-06" db="EMBL/GenBank/DDBJ databases">
        <title>Draft genome sequence of Burkholderia glumae strain GR20004 isolated from rice panicle showing bacterial panicle blight.</title>
        <authorList>
            <person name="Choi S.Y."/>
            <person name="Lee Y.H."/>
        </authorList>
    </citation>
    <scope>NUCLEOTIDE SEQUENCE</scope>
    <source>
        <strain evidence="3">GR20004</strain>
    </source>
</reference>
<accession>A0ABY5BFS6</accession>
<evidence type="ECO:0000256" key="1">
    <source>
        <dbReference type="SAM" id="MobiDB-lite"/>
    </source>
</evidence>
<dbReference type="EMBL" id="CP099587">
    <property type="protein sequence ID" value="USS45370.1"/>
    <property type="molecule type" value="Genomic_DNA"/>
</dbReference>
<feature type="region of interest" description="Disordered" evidence="1">
    <location>
        <begin position="1"/>
        <end position="29"/>
    </location>
</feature>